<dbReference type="InterPro" id="IPR027417">
    <property type="entry name" value="P-loop_NTPase"/>
</dbReference>
<dbReference type="RefSeq" id="WP_277861619.1">
    <property type="nucleotide sequence ID" value="NZ_JARRAG010000002.1"/>
</dbReference>
<protein>
    <submittedName>
        <fullName evidence="7">Sigma 54-interacting transcriptional regulator</fullName>
    </submittedName>
</protein>
<dbReference type="Gene3D" id="1.10.8.60">
    <property type="match status" value="1"/>
</dbReference>
<evidence type="ECO:0000313" key="8">
    <source>
        <dbReference type="Proteomes" id="UP001216907"/>
    </source>
</evidence>
<name>A0ABT6FCF5_9BACT</name>
<dbReference type="Pfam" id="PF00158">
    <property type="entry name" value="Sigma54_activat"/>
    <property type="match status" value="1"/>
</dbReference>
<dbReference type="Pfam" id="PF08448">
    <property type="entry name" value="PAS_4"/>
    <property type="match status" value="1"/>
</dbReference>
<evidence type="ECO:0000256" key="5">
    <source>
        <dbReference type="SAM" id="MobiDB-lite"/>
    </source>
</evidence>
<keyword evidence="1" id="KW-0547">Nucleotide-binding</keyword>
<evidence type="ECO:0000256" key="1">
    <source>
        <dbReference type="ARBA" id="ARBA00022741"/>
    </source>
</evidence>
<evidence type="ECO:0000313" key="7">
    <source>
        <dbReference type="EMBL" id="MDG3005274.1"/>
    </source>
</evidence>
<keyword evidence="8" id="KW-1185">Reference proteome</keyword>
<reference evidence="7 8" key="1">
    <citation type="submission" date="2023-03" db="EMBL/GenBank/DDBJ databases">
        <title>Paludisphaera mucosa sp. nov. a novel planctomycete from northern fen.</title>
        <authorList>
            <person name="Ivanova A."/>
        </authorList>
    </citation>
    <scope>NUCLEOTIDE SEQUENCE [LARGE SCALE GENOMIC DNA]</scope>
    <source>
        <strain evidence="7 8">Pla2</strain>
    </source>
</reference>
<dbReference type="InterPro" id="IPR035965">
    <property type="entry name" value="PAS-like_dom_sf"/>
</dbReference>
<evidence type="ECO:0000256" key="3">
    <source>
        <dbReference type="ARBA" id="ARBA00023015"/>
    </source>
</evidence>
<keyword evidence="4" id="KW-0804">Transcription</keyword>
<dbReference type="Pfam" id="PF02954">
    <property type="entry name" value="HTH_8"/>
    <property type="match status" value="1"/>
</dbReference>
<dbReference type="PANTHER" id="PTHR32071">
    <property type="entry name" value="TRANSCRIPTIONAL REGULATORY PROTEIN"/>
    <property type="match status" value="1"/>
</dbReference>
<keyword evidence="3" id="KW-0805">Transcription regulation</keyword>
<dbReference type="InterPro" id="IPR002078">
    <property type="entry name" value="Sigma_54_int"/>
</dbReference>
<dbReference type="InterPro" id="IPR009057">
    <property type="entry name" value="Homeodomain-like_sf"/>
</dbReference>
<dbReference type="CDD" id="cd00009">
    <property type="entry name" value="AAA"/>
    <property type="match status" value="1"/>
</dbReference>
<gene>
    <name evidence="7" type="ORF">PZE19_15905</name>
</gene>
<dbReference type="InterPro" id="IPR002197">
    <property type="entry name" value="HTH_Fis"/>
</dbReference>
<dbReference type="PROSITE" id="PS50045">
    <property type="entry name" value="SIGMA54_INTERACT_4"/>
    <property type="match status" value="1"/>
</dbReference>
<evidence type="ECO:0000259" key="6">
    <source>
        <dbReference type="PROSITE" id="PS50045"/>
    </source>
</evidence>
<feature type="domain" description="Sigma-54 factor interaction" evidence="6">
    <location>
        <begin position="162"/>
        <end position="379"/>
    </location>
</feature>
<feature type="region of interest" description="Disordered" evidence="5">
    <location>
        <begin position="394"/>
        <end position="414"/>
    </location>
</feature>
<dbReference type="Gene3D" id="3.40.50.300">
    <property type="entry name" value="P-loop containing nucleotide triphosphate hydrolases"/>
    <property type="match status" value="1"/>
</dbReference>
<dbReference type="PANTHER" id="PTHR32071:SF14">
    <property type="entry name" value="TRANSCRIPTIONAL REGULATORY PROTEIN RTCR"/>
    <property type="match status" value="1"/>
</dbReference>
<sequence>MPPSRPPTLRPEQVWRSAREPLFWLDAGLRVAWVNPAFEELTGVAAAAVVGSACPAYGPSGEGDAADLAASLSPPPEALAGRCATAFALFVRPDGARLRRAVAFQPFRDGRGALLGLLGRILEADESPPSPPPGAESEGHRLRVLLMDARASLLERFGFDSMVGSGPAHRRLLEQVRLAAAVRRPVLFVGEAGTGKRHAARAVHQLGAGDGPALKVLDCEALPAEILDRELFVAAETGAAAEPAARPRLAAADGSSLLIGDLAALPRDIQAKLAAALEAGDDRVRILAVTTGDPEADVRSEVLRGDLYLALSVLTIRLSPLRDRRDEIPLLAQNFLERLNRRGGRQRPGFARAAEDALAAYHWPGNLRELARVVEHAHGRGEAGLVSEADLPADVRGNLGDAHPPPRPAPPRPLDEILTDVERRLIENALSRSRRNKSRAAEILGVSRPRLYRRLKELGFPDADED</sequence>
<dbReference type="SUPFAM" id="SSF46689">
    <property type="entry name" value="Homeodomain-like"/>
    <property type="match status" value="1"/>
</dbReference>
<evidence type="ECO:0000256" key="2">
    <source>
        <dbReference type="ARBA" id="ARBA00022840"/>
    </source>
</evidence>
<organism evidence="7 8">
    <name type="scientific">Paludisphaera mucosa</name>
    <dbReference type="NCBI Taxonomy" id="3030827"/>
    <lineage>
        <taxon>Bacteria</taxon>
        <taxon>Pseudomonadati</taxon>
        <taxon>Planctomycetota</taxon>
        <taxon>Planctomycetia</taxon>
        <taxon>Isosphaerales</taxon>
        <taxon>Isosphaeraceae</taxon>
        <taxon>Paludisphaera</taxon>
    </lineage>
</organism>
<dbReference type="InterPro" id="IPR058031">
    <property type="entry name" value="AAA_lid_NorR"/>
</dbReference>
<accession>A0ABT6FCF5</accession>
<dbReference type="PRINTS" id="PR01590">
    <property type="entry name" value="HTHFIS"/>
</dbReference>
<evidence type="ECO:0000256" key="4">
    <source>
        <dbReference type="ARBA" id="ARBA00023163"/>
    </source>
</evidence>
<dbReference type="Gene3D" id="1.10.10.60">
    <property type="entry name" value="Homeodomain-like"/>
    <property type="match status" value="1"/>
</dbReference>
<keyword evidence="2" id="KW-0067">ATP-binding</keyword>
<dbReference type="EMBL" id="JARRAG010000002">
    <property type="protein sequence ID" value="MDG3005274.1"/>
    <property type="molecule type" value="Genomic_DNA"/>
</dbReference>
<dbReference type="SUPFAM" id="SSF52540">
    <property type="entry name" value="P-loop containing nucleoside triphosphate hydrolases"/>
    <property type="match status" value="1"/>
</dbReference>
<dbReference type="InterPro" id="IPR013656">
    <property type="entry name" value="PAS_4"/>
</dbReference>
<dbReference type="Pfam" id="PF25601">
    <property type="entry name" value="AAA_lid_14"/>
    <property type="match status" value="1"/>
</dbReference>
<feature type="compositionally biased region" description="Pro residues" evidence="5">
    <location>
        <begin position="403"/>
        <end position="412"/>
    </location>
</feature>
<proteinExistence type="predicted"/>
<dbReference type="Gene3D" id="3.30.450.20">
    <property type="entry name" value="PAS domain"/>
    <property type="match status" value="1"/>
</dbReference>
<dbReference type="SUPFAM" id="SSF55785">
    <property type="entry name" value="PYP-like sensor domain (PAS domain)"/>
    <property type="match status" value="1"/>
</dbReference>
<comment type="caution">
    <text evidence="7">The sequence shown here is derived from an EMBL/GenBank/DDBJ whole genome shotgun (WGS) entry which is preliminary data.</text>
</comment>
<dbReference type="Proteomes" id="UP001216907">
    <property type="component" value="Unassembled WGS sequence"/>
</dbReference>